<feature type="compositionally biased region" description="Basic residues" evidence="2">
    <location>
        <begin position="1"/>
        <end position="12"/>
    </location>
</feature>
<dbReference type="AlphaFoldDB" id="A0A1M4TBG2"/>
<sequence length="260" mass="28700">MASYKKRGYKNKQTKENDQPNDVDTQDSTTAEVFESLDQSASKTEEFISKYQKQIFGAIIVVVVVVLGSLAYQKFIVEPTEAEAANELNQAQMYFKNAIEASGKNAKDSLYTLSLDGGNGKFGFTDIASQYSGTKSGNLANYYAGMSYFKLSNYEKAIEYLDAFSSDDELLMPMAQGTIADAFQQIGQTDKALDYYEKAANLKSNSFTTAKYLLKAAITAIELGKADIALEHLNNLKDNYSETEEAKQADVYLGQAEAMQ</sequence>
<dbReference type="PROSITE" id="PS50005">
    <property type="entry name" value="TPR"/>
    <property type="match status" value="1"/>
</dbReference>
<dbReference type="STRING" id="1155689.SAMN05444278_101581"/>
<feature type="repeat" description="TPR" evidence="1">
    <location>
        <begin position="173"/>
        <end position="206"/>
    </location>
</feature>
<proteinExistence type="predicted"/>
<organism evidence="4 5">
    <name type="scientific">Psychroflexus salarius</name>
    <dbReference type="NCBI Taxonomy" id="1155689"/>
    <lineage>
        <taxon>Bacteria</taxon>
        <taxon>Pseudomonadati</taxon>
        <taxon>Bacteroidota</taxon>
        <taxon>Flavobacteriia</taxon>
        <taxon>Flavobacteriales</taxon>
        <taxon>Flavobacteriaceae</taxon>
        <taxon>Psychroflexus</taxon>
    </lineage>
</organism>
<evidence type="ECO:0000256" key="2">
    <source>
        <dbReference type="SAM" id="MobiDB-lite"/>
    </source>
</evidence>
<feature type="region of interest" description="Disordered" evidence="2">
    <location>
        <begin position="1"/>
        <end position="29"/>
    </location>
</feature>
<evidence type="ECO:0000256" key="1">
    <source>
        <dbReference type="PROSITE-ProRule" id="PRU00339"/>
    </source>
</evidence>
<accession>A0A1M4TBG2</accession>
<dbReference type="Proteomes" id="UP000184462">
    <property type="component" value="Unassembled WGS sequence"/>
</dbReference>
<keyword evidence="3" id="KW-1133">Transmembrane helix</keyword>
<feature type="transmembrane region" description="Helical" evidence="3">
    <location>
        <begin position="55"/>
        <end position="72"/>
    </location>
</feature>
<keyword evidence="3" id="KW-0812">Transmembrane</keyword>
<evidence type="ECO:0000256" key="3">
    <source>
        <dbReference type="SAM" id="Phobius"/>
    </source>
</evidence>
<keyword evidence="5" id="KW-1185">Reference proteome</keyword>
<name>A0A1M4TBG2_9FLAO</name>
<dbReference type="SUPFAM" id="SSF48452">
    <property type="entry name" value="TPR-like"/>
    <property type="match status" value="1"/>
</dbReference>
<dbReference type="Pfam" id="PF13174">
    <property type="entry name" value="TPR_6"/>
    <property type="match status" value="2"/>
</dbReference>
<dbReference type="InterPro" id="IPR019734">
    <property type="entry name" value="TPR_rpt"/>
</dbReference>
<dbReference type="EMBL" id="FQTW01000001">
    <property type="protein sequence ID" value="SHE41800.1"/>
    <property type="molecule type" value="Genomic_DNA"/>
</dbReference>
<protein>
    <submittedName>
        <fullName evidence="4">Tetratricopeptide repeat-containing protein</fullName>
    </submittedName>
</protein>
<reference evidence="4 5" key="1">
    <citation type="submission" date="2016-11" db="EMBL/GenBank/DDBJ databases">
        <authorList>
            <person name="Jaros S."/>
            <person name="Januszkiewicz K."/>
            <person name="Wedrychowicz H."/>
        </authorList>
    </citation>
    <scope>NUCLEOTIDE SEQUENCE [LARGE SCALE GENOMIC DNA]</scope>
    <source>
        <strain evidence="4 5">DSM 25661</strain>
    </source>
</reference>
<dbReference type="OrthoDB" id="9808622at2"/>
<gene>
    <name evidence="4" type="ORF">SAMN05444278_101581</name>
</gene>
<dbReference type="RefSeq" id="WP_073191731.1">
    <property type="nucleotide sequence ID" value="NZ_FQTW01000001.1"/>
</dbReference>
<dbReference type="InterPro" id="IPR011990">
    <property type="entry name" value="TPR-like_helical_dom_sf"/>
</dbReference>
<evidence type="ECO:0000313" key="4">
    <source>
        <dbReference type="EMBL" id="SHE41800.1"/>
    </source>
</evidence>
<evidence type="ECO:0000313" key="5">
    <source>
        <dbReference type="Proteomes" id="UP000184462"/>
    </source>
</evidence>
<keyword evidence="1" id="KW-0802">TPR repeat</keyword>
<dbReference type="Gene3D" id="1.25.40.10">
    <property type="entry name" value="Tetratricopeptide repeat domain"/>
    <property type="match status" value="1"/>
</dbReference>
<keyword evidence="3" id="KW-0472">Membrane</keyword>